<dbReference type="GO" id="GO:0006508">
    <property type="term" value="P:proteolysis"/>
    <property type="evidence" value="ECO:0007669"/>
    <property type="project" value="UniProtKB-KW"/>
</dbReference>
<dbReference type="CDD" id="cd04852">
    <property type="entry name" value="Peptidases_S8_3"/>
    <property type="match status" value="1"/>
</dbReference>
<gene>
    <name evidence="15" type="ORF">KI387_018618</name>
</gene>
<feature type="domain" description="Inhibitor I9" evidence="13">
    <location>
        <begin position="47"/>
        <end position="122"/>
    </location>
</feature>
<comment type="similarity">
    <text evidence="2 10">Belongs to the peptidase S8 family.</text>
</comment>
<dbReference type="FunFam" id="3.30.70.80:FF:000003">
    <property type="entry name" value="Subtilisin-like protease SBT1.9"/>
    <property type="match status" value="1"/>
</dbReference>
<dbReference type="InterPro" id="IPR003137">
    <property type="entry name" value="PA_domain"/>
</dbReference>
<dbReference type="Pfam" id="PF05922">
    <property type="entry name" value="Inhibitor_I9"/>
    <property type="match status" value="1"/>
</dbReference>
<evidence type="ECO:0000256" key="6">
    <source>
        <dbReference type="ARBA" id="ARBA00022801"/>
    </source>
</evidence>
<feature type="domain" description="Subtilisin-like protease fibronectin type-III" evidence="14">
    <location>
        <begin position="674"/>
        <end position="758"/>
    </location>
</feature>
<dbReference type="PROSITE" id="PS00138">
    <property type="entry name" value="SUBTILASE_SER"/>
    <property type="match status" value="1"/>
</dbReference>
<dbReference type="Gene3D" id="3.50.30.30">
    <property type="match status" value="1"/>
</dbReference>
<keyword evidence="6 10" id="KW-0378">Hydrolase</keyword>
<evidence type="ECO:0000256" key="5">
    <source>
        <dbReference type="ARBA" id="ARBA00022729"/>
    </source>
</evidence>
<evidence type="ECO:0000256" key="2">
    <source>
        <dbReference type="ARBA" id="ARBA00011073"/>
    </source>
</evidence>
<dbReference type="EMBL" id="JAHRHJ020000004">
    <property type="protein sequence ID" value="KAH9316849.1"/>
    <property type="molecule type" value="Genomic_DNA"/>
</dbReference>
<dbReference type="Gene3D" id="3.30.70.80">
    <property type="entry name" value="Peptidase S8 propeptide/proteinase inhibitor I9"/>
    <property type="match status" value="1"/>
</dbReference>
<keyword evidence="7 10" id="KW-0720">Serine protease</keyword>
<feature type="active site" description="Charge relay system" evidence="9 10">
    <location>
        <position position="159"/>
    </location>
</feature>
<evidence type="ECO:0000256" key="3">
    <source>
        <dbReference type="ARBA" id="ARBA00022525"/>
    </source>
</evidence>
<dbReference type="InterPro" id="IPR010259">
    <property type="entry name" value="S8pro/Inhibitor_I9"/>
</dbReference>
<evidence type="ECO:0000256" key="9">
    <source>
        <dbReference type="PIRSR" id="PIRSR615500-1"/>
    </source>
</evidence>
<feature type="active site" description="Charge relay system" evidence="9 10">
    <location>
        <position position="231"/>
    </location>
</feature>
<reference evidence="15 16" key="1">
    <citation type="journal article" date="2021" name="Nat. Plants">
        <title>The Taxus genome provides insights into paclitaxel biosynthesis.</title>
        <authorList>
            <person name="Xiong X."/>
            <person name="Gou J."/>
            <person name="Liao Q."/>
            <person name="Li Y."/>
            <person name="Zhou Q."/>
            <person name="Bi G."/>
            <person name="Li C."/>
            <person name="Du R."/>
            <person name="Wang X."/>
            <person name="Sun T."/>
            <person name="Guo L."/>
            <person name="Liang H."/>
            <person name="Lu P."/>
            <person name="Wu Y."/>
            <person name="Zhang Z."/>
            <person name="Ro D.K."/>
            <person name="Shang Y."/>
            <person name="Huang S."/>
            <person name="Yan J."/>
        </authorList>
    </citation>
    <scope>NUCLEOTIDE SEQUENCE [LARGE SCALE GENOMIC DNA]</scope>
    <source>
        <strain evidence="15">Ta-2019</strain>
    </source>
</reference>
<dbReference type="InterPro" id="IPR045051">
    <property type="entry name" value="SBT"/>
</dbReference>
<organism evidence="15 16">
    <name type="scientific">Taxus chinensis</name>
    <name type="common">Chinese yew</name>
    <name type="synonym">Taxus wallichiana var. chinensis</name>
    <dbReference type="NCBI Taxonomy" id="29808"/>
    <lineage>
        <taxon>Eukaryota</taxon>
        <taxon>Viridiplantae</taxon>
        <taxon>Streptophyta</taxon>
        <taxon>Embryophyta</taxon>
        <taxon>Tracheophyta</taxon>
        <taxon>Spermatophyta</taxon>
        <taxon>Pinopsida</taxon>
        <taxon>Pinidae</taxon>
        <taxon>Conifers II</taxon>
        <taxon>Cupressales</taxon>
        <taxon>Taxaceae</taxon>
        <taxon>Taxus</taxon>
    </lineage>
</organism>
<keyword evidence="8" id="KW-0325">Glycoprotein</keyword>
<evidence type="ECO:0000259" key="14">
    <source>
        <dbReference type="Pfam" id="PF17766"/>
    </source>
</evidence>
<dbReference type="InterPro" id="IPR041469">
    <property type="entry name" value="Subtilisin-like_FN3"/>
</dbReference>
<dbReference type="GO" id="GO:0048731">
    <property type="term" value="P:system development"/>
    <property type="evidence" value="ECO:0007669"/>
    <property type="project" value="UniProtKB-ARBA"/>
</dbReference>
<dbReference type="CDD" id="cd02120">
    <property type="entry name" value="PA_subtilisin_like"/>
    <property type="match status" value="1"/>
</dbReference>
<dbReference type="OMA" id="YHIADYD"/>
<dbReference type="AlphaFoldDB" id="A0AA38L9H1"/>
<protein>
    <recommendedName>
        <fullName evidence="17">Subtilisin-like protease SBT1.7</fullName>
    </recommendedName>
</protein>
<dbReference type="SUPFAM" id="SSF52025">
    <property type="entry name" value="PA domain"/>
    <property type="match status" value="1"/>
</dbReference>
<dbReference type="Gene3D" id="3.40.50.200">
    <property type="entry name" value="Peptidase S8/S53 domain"/>
    <property type="match status" value="1"/>
</dbReference>
<evidence type="ECO:0000256" key="10">
    <source>
        <dbReference type="PROSITE-ProRule" id="PRU01240"/>
    </source>
</evidence>
<comment type="caution">
    <text evidence="15">The sequence shown here is derived from an EMBL/GenBank/DDBJ whole genome shotgun (WGS) entry which is preliminary data.</text>
</comment>
<proteinExistence type="inferred from homology"/>
<evidence type="ECO:0000259" key="11">
    <source>
        <dbReference type="Pfam" id="PF00082"/>
    </source>
</evidence>
<dbReference type="Pfam" id="PF00082">
    <property type="entry name" value="Peptidase_S8"/>
    <property type="match status" value="1"/>
</dbReference>
<dbReference type="InterPro" id="IPR015500">
    <property type="entry name" value="Peptidase_S8_subtilisin-rel"/>
</dbReference>
<keyword evidence="3" id="KW-0964">Secreted</keyword>
<dbReference type="Pfam" id="PF02225">
    <property type="entry name" value="PA"/>
    <property type="match status" value="1"/>
</dbReference>
<sequence length="761" mass="81077">MASSACTLHTPVMANPFFRANFALAVFASLLALTTVAMSEDIVRKPYIVHMKKSMKPLQFSLHEHWYASLINEVTSGTDDDGSLLLYTYDVLLHGFAAKLSSGEAETMETMEACLAAIPSSVDKIHTTRSPHFLGLSGSHNNLWLRSHYGKDVIVGVLDTGIWPESESFHDGGLGAIPPRWKGTCESGVMFDSSHCNNKIIGARYFFKGYEAKYGSVGKYDYKSARDSQGHGTHTASTVAGSPVAGASFSGFANGTATGMAPNARLAIYKVLWGAGGAGDGTDIAAAMEQAVADGVDIISLSLGAAIDRPFYQDSKAIVAFKAMEKGVFVSASAGNEGPFAFSVSNTAPWITTVGASTVDREFPGPVVLGNMETYRGTSNFYTGEIAGNGRFPLVYLSQNENTKYCEAGTLQSNTVTGKIVLCDIKERDALLSGSSSRYKTVRVVKEAGAAGVILANNKFSGEEDTLVPTYLPATIVSYAAGLNIKAYINSTRKPTAIIKSGGFTIVGNSIIAPIVAAFSSRGPSRAIPEILKPDVIAPGVNILAASPGEGYAIMSGTSMSCPHVSGIAALIRSVHPSWSPAAVKSALMTSAYVRDNRNLLIKDRVFLKAADPFALGAGHVNPGGVVDPGLIYDITPRDYIHFLCTLNYTAQQIGLLMDKEALISCPNSEGAGDLNYPSFSVIFNPTKLVEVKMRTVTNVGGVPAAYRVWIQSPGNVKVSVEPNILKFTKQDEKLKYSVRFESKSSGGDAEFGEISWRRVQ</sequence>
<feature type="active site" description="Charge relay system" evidence="9 10">
    <location>
        <position position="559"/>
    </location>
</feature>
<feature type="non-terminal residue" evidence="15">
    <location>
        <position position="761"/>
    </location>
</feature>
<dbReference type="InterPro" id="IPR023828">
    <property type="entry name" value="Peptidase_S8_Ser-AS"/>
</dbReference>
<dbReference type="SUPFAM" id="SSF52743">
    <property type="entry name" value="Subtilisin-like"/>
    <property type="match status" value="1"/>
</dbReference>
<dbReference type="InterPro" id="IPR036852">
    <property type="entry name" value="Peptidase_S8/S53_dom_sf"/>
</dbReference>
<dbReference type="InterPro" id="IPR046450">
    <property type="entry name" value="PA_dom_sf"/>
</dbReference>
<feature type="domain" description="PA" evidence="12">
    <location>
        <begin position="393"/>
        <end position="485"/>
    </location>
</feature>
<feature type="domain" description="Peptidase S8/S53" evidence="11">
    <location>
        <begin position="150"/>
        <end position="598"/>
    </location>
</feature>
<dbReference type="GO" id="GO:0004252">
    <property type="term" value="F:serine-type endopeptidase activity"/>
    <property type="evidence" value="ECO:0007669"/>
    <property type="project" value="UniProtKB-UniRule"/>
</dbReference>
<evidence type="ECO:0000256" key="1">
    <source>
        <dbReference type="ARBA" id="ARBA00004613"/>
    </source>
</evidence>
<dbReference type="GO" id="GO:0005576">
    <property type="term" value="C:extracellular region"/>
    <property type="evidence" value="ECO:0007669"/>
    <property type="project" value="UniProtKB-SubCell"/>
</dbReference>
<evidence type="ECO:0000313" key="16">
    <source>
        <dbReference type="Proteomes" id="UP000824469"/>
    </source>
</evidence>
<dbReference type="Pfam" id="PF17766">
    <property type="entry name" value="fn3_6"/>
    <property type="match status" value="1"/>
</dbReference>
<evidence type="ECO:0000259" key="13">
    <source>
        <dbReference type="Pfam" id="PF05922"/>
    </source>
</evidence>
<evidence type="ECO:0008006" key="17">
    <source>
        <dbReference type="Google" id="ProtNLM"/>
    </source>
</evidence>
<evidence type="ECO:0000256" key="4">
    <source>
        <dbReference type="ARBA" id="ARBA00022670"/>
    </source>
</evidence>
<dbReference type="InterPro" id="IPR000209">
    <property type="entry name" value="Peptidase_S8/S53_dom"/>
</dbReference>
<accession>A0AA38L9H1</accession>
<dbReference type="InterPro" id="IPR034197">
    <property type="entry name" value="Peptidases_S8_3"/>
</dbReference>
<keyword evidence="16" id="KW-1185">Reference proteome</keyword>
<evidence type="ECO:0000256" key="7">
    <source>
        <dbReference type="ARBA" id="ARBA00022825"/>
    </source>
</evidence>
<dbReference type="InterPro" id="IPR037045">
    <property type="entry name" value="S8pro/Inhibitor_I9_sf"/>
</dbReference>
<dbReference type="Proteomes" id="UP000824469">
    <property type="component" value="Unassembled WGS sequence"/>
</dbReference>
<evidence type="ECO:0000256" key="8">
    <source>
        <dbReference type="ARBA" id="ARBA00023180"/>
    </source>
</evidence>
<evidence type="ECO:0000259" key="12">
    <source>
        <dbReference type="Pfam" id="PF02225"/>
    </source>
</evidence>
<dbReference type="PRINTS" id="PR00723">
    <property type="entry name" value="SUBTILISIN"/>
</dbReference>
<dbReference type="PANTHER" id="PTHR10795">
    <property type="entry name" value="PROPROTEIN CONVERTASE SUBTILISIN/KEXIN"/>
    <property type="match status" value="1"/>
</dbReference>
<keyword evidence="5" id="KW-0732">Signal</keyword>
<keyword evidence="4 10" id="KW-0645">Protease</keyword>
<dbReference type="FunFam" id="3.50.30.30:FF:000005">
    <property type="entry name" value="subtilisin-like protease SBT1.5"/>
    <property type="match status" value="1"/>
</dbReference>
<dbReference type="Gene3D" id="2.60.40.2310">
    <property type="match status" value="1"/>
</dbReference>
<comment type="subcellular location">
    <subcellularLocation>
        <location evidence="1">Secreted</location>
    </subcellularLocation>
</comment>
<dbReference type="FunFam" id="3.40.50.200:FF:000006">
    <property type="entry name" value="Subtilisin-like protease SBT1.5"/>
    <property type="match status" value="1"/>
</dbReference>
<evidence type="ECO:0000313" key="15">
    <source>
        <dbReference type="EMBL" id="KAH9316849.1"/>
    </source>
</evidence>
<name>A0AA38L9H1_TAXCH</name>
<dbReference type="PROSITE" id="PS51892">
    <property type="entry name" value="SUBTILASE"/>
    <property type="match status" value="1"/>
</dbReference>